<protein>
    <submittedName>
        <fullName evidence="2">PEP-CTERM sorting domain-containing protein</fullName>
    </submittedName>
</protein>
<evidence type="ECO:0000313" key="2">
    <source>
        <dbReference type="EMBL" id="MBE9213776.1"/>
    </source>
</evidence>
<organism evidence="2 3">
    <name type="scientific">Plectonema cf. radiosum LEGE 06105</name>
    <dbReference type="NCBI Taxonomy" id="945769"/>
    <lineage>
        <taxon>Bacteria</taxon>
        <taxon>Bacillati</taxon>
        <taxon>Cyanobacteriota</taxon>
        <taxon>Cyanophyceae</taxon>
        <taxon>Oscillatoriophycideae</taxon>
        <taxon>Oscillatoriales</taxon>
        <taxon>Microcoleaceae</taxon>
        <taxon>Plectonema</taxon>
    </lineage>
</organism>
<feature type="domain" description="Ice-binding protein C-terminal" evidence="1">
    <location>
        <begin position="240"/>
        <end position="264"/>
    </location>
</feature>
<keyword evidence="3" id="KW-1185">Reference proteome</keyword>
<dbReference type="Pfam" id="PF07589">
    <property type="entry name" value="PEP-CTERM"/>
    <property type="match status" value="1"/>
</dbReference>
<dbReference type="RefSeq" id="WP_193920967.1">
    <property type="nucleotide sequence ID" value="NZ_JADEWL010000041.1"/>
</dbReference>
<accession>A0A8J7FHF3</accession>
<name>A0A8J7FHF3_9CYAN</name>
<gene>
    <name evidence="2" type="ORF">IQ247_14060</name>
</gene>
<evidence type="ECO:0000313" key="3">
    <source>
        <dbReference type="Proteomes" id="UP000620559"/>
    </source>
</evidence>
<dbReference type="NCBIfam" id="TIGR02595">
    <property type="entry name" value="PEP_CTERM"/>
    <property type="match status" value="1"/>
</dbReference>
<dbReference type="AlphaFoldDB" id="A0A8J7FHF3"/>
<dbReference type="Proteomes" id="UP000620559">
    <property type="component" value="Unassembled WGS sequence"/>
</dbReference>
<dbReference type="EMBL" id="JADEWL010000041">
    <property type="protein sequence ID" value="MBE9213776.1"/>
    <property type="molecule type" value="Genomic_DNA"/>
</dbReference>
<reference evidence="2" key="1">
    <citation type="submission" date="2020-10" db="EMBL/GenBank/DDBJ databases">
        <authorList>
            <person name="Castelo-Branco R."/>
            <person name="Eusebio N."/>
            <person name="Adriana R."/>
            <person name="Vieira A."/>
            <person name="Brugerolle De Fraissinette N."/>
            <person name="Rezende De Castro R."/>
            <person name="Schneider M.P."/>
            <person name="Vasconcelos V."/>
            <person name="Leao P.N."/>
        </authorList>
    </citation>
    <scope>NUCLEOTIDE SEQUENCE</scope>
    <source>
        <strain evidence="2">LEGE 06105</strain>
    </source>
</reference>
<evidence type="ECO:0000259" key="1">
    <source>
        <dbReference type="Pfam" id="PF07589"/>
    </source>
</evidence>
<proteinExistence type="predicted"/>
<comment type="caution">
    <text evidence="2">The sequence shown here is derived from an EMBL/GenBank/DDBJ whole genome shotgun (WGS) entry which is preliminary data.</text>
</comment>
<dbReference type="InterPro" id="IPR013424">
    <property type="entry name" value="Ice-binding_C"/>
</dbReference>
<sequence length="280" mass="29593">MTNSTVIKMLSMLIASAVFIAMEIAGSAALAITLFQDRDSNDGLGSPLPNSNAAAQFDNAASTLGGINLINFENLPLGDFSTLEVAPDVTLTLSNVSNFNEGITNDTTIPDLGFNTTEGGANFLRFETEFVPLNAETVATANFSFANPIQAFGANITALDQTPGIQASFLFNDGTSQSIPLVGVSPFALSSAQFFGFTNPDKPISSVTVQQRYTNVELVGGFFAISNYTVGIDDVRYVKSVPEPSSFLSLLAFGVIGGCSVLKRKRQQNADIVGQCTARK</sequence>